<dbReference type="EMBL" id="CR954253">
    <property type="protein sequence ID" value="CAI97990.1"/>
    <property type="molecule type" value="Genomic_DNA"/>
</dbReference>
<protein>
    <submittedName>
        <fullName evidence="1">Uncharacterized protein</fullName>
    </submittedName>
</protein>
<dbReference type="STRING" id="390333.Ldb1188"/>
<dbReference type="HOGENOM" id="CLU_3062757_0_0_9"/>
<evidence type="ECO:0000313" key="1">
    <source>
        <dbReference type="EMBL" id="CAI97990.1"/>
    </source>
</evidence>
<dbReference type="KEGG" id="ldb:Ldb1188"/>
<organism evidence="1 2">
    <name type="scientific">Lactobacillus delbrueckii subsp. bulgaricus (strain ATCC 11842 / DSM 20081 / BCRC 10696 / JCM 1002 / NBRC 13953 / NCIMB 11778 / NCTC 12712 / WDCM 00102 / Lb 14)</name>
    <dbReference type="NCBI Taxonomy" id="390333"/>
    <lineage>
        <taxon>Bacteria</taxon>
        <taxon>Bacillati</taxon>
        <taxon>Bacillota</taxon>
        <taxon>Bacilli</taxon>
        <taxon>Lactobacillales</taxon>
        <taxon>Lactobacillaceae</taxon>
        <taxon>Lactobacillus</taxon>
    </lineage>
</organism>
<name>Q1GA01_LACDA</name>
<evidence type="ECO:0000313" key="2">
    <source>
        <dbReference type="Proteomes" id="UP000001259"/>
    </source>
</evidence>
<dbReference type="Proteomes" id="UP000001259">
    <property type="component" value="Chromosome"/>
</dbReference>
<gene>
    <name evidence="1" type="ordered locus">Ldb1188</name>
</gene>
<accession>Q1GA01</accession>
<reference evidence="1 2" key="1">
    <citation type="journal article" date="2006" name="Proc. Natl. Acad. Sci. U.S.A.">
        <title>The complete genome sequence of Lactobacillus bulgaricus reveals extensive and ongoing reductive evolution.</title>
        <authorList>
            <person name="van de Guchte M."/>
            <person name="Penaud S."/>
            <person name="Grimaldi C."/>
            <person name="Barbe V."/>
            <person name="Bryson K."/>
            <person name="Nicolas P."/>
            <person name="Robert C."/>
            <person name="Oztas S."/>
            <person name="Mangenot S."/>
            <person name="Couloux A."/>
            <person name="Loux V."/>
            <person name="Dervyn R."/>
            <person name="Bossy R."/>
            <person name="Bolotin A."/>
            <person name="Batto J.-M."/>
            <person name="Walunas T."/>
            <person name="Gibrat J.-F."/>
            <person name="Bessieres P."/>
            <person name="Weissenbach J."/>
            <person name="Ehrlich S.D."/>
            <person name="Maguin E."/>
        </authorList>
    </citation>
    <scope>NUCLEOTIDE SEQUENCE [LARGE SCALE GENOMIC DNA]</scope>
    <source>
        <strain evidence="2">ATCC 11842 / DSM 20081 / BCRC 10696 / JCM 1002 / NBRC 13953 / NCIMB 11778 / NCTC 12712 / WDCM 00102 / Lb 14</strain>
    </source>
</reference>
<dbReference type="AlphaFoldDB" id="Q1GA01"/>
<sequence length="53" mass="5971">MKSGDKDRNLGFVLVDPAIYSIQHNIANLKIAGDFPKREDAYFVDKIDCEKGN</sequence>
<keyword evidence="2" id="KW-1185">Reference proteome</keyword>
<proteinExistence type="predicted"/>